<organism evidence="1 2">
    <name type="scientific">Methylocystis hirsuta</name>
    <dbReference type="NCBI Taxonomy" id="369798"/>
    <lineage>
        <taxon>Bacteria</taxon>
        <taxon>Pseudomonadati</taxon>
        <taxon>Pseudomonadota</taxon>
        <taxon>Alphaproteobacteria</taxon>
        <taxon>Hyphomicrobiales</taxon>
        <taxon>Methylocystaceae</taxon>
        <taxon>Methylocystis</taxon>
    </lineage>
</organism>
<accession>A0A3M9XR04</accession>
<evidence type="ECO:0000313" key="1">
    <source>
        <dbReference type="EMBL" id="RNJ50709.1"/>
    </source>
</evidence>
<proteinExistence type="predicted"/>
<reference evidence="1 2" key="1">
    <citation type="submission" date="2018-08" db="EMBL/GenBank/DDBJ databases">
        <title>Genome sequence of Methylocystis hirsuta CSC1, a methanotroph able to accumulate PHAs.</title>
        <authorList>
            <person name="Bordel S."/>
            <person name="Rodriguez E."/>
            <person name="Gancedo J."/>
            <person name="Munoz R."/>
        </authorList>
    </citation>
    <scope>NUCLEOTIDE SEQUENCE [LARGE SCALE GENOMIC DNA]</scope>
    <source>
        <strain evidence="1 2">CSC1</strain>
    </source>
</reference>
<evidence type="ECO:0000313" key="2">
    <source>
        <dbReference type="Proteomes" id="UP000268623"/>
    </source>
</evidence>
<dbReference type="AlphaFoldDB" id="A0A3M9XR04"/>
<dbReference type="OrthoDB" id="7868888at2"/>
<gene>
    <name evidence="1" type="ORF">D1O30_15080</name>
</gene>
<sequence length="63" mass="7110">MTVRHRARGTLYRVLANATLQTSVPIVDDTAVVIYQGEDGKFWARPVTEFLDGRFENISSPNE</sequence>
<comment type="caution">
    <text evidence="1">The sequence shown here is derived from an EMBL/GenBank/DDBJ whole genome shotgun (WGS) entry which is preliminary data.</text>
</comment>
<name>A0A3M9XR04_9HYPH</name>
<dbReference type="Proteomes" id="UP000268623">
    <property type="component" value="Unassembled WGS sequence"/>
</dbReference>
<dbReference type="EMBL" id="QWDD01000001">
    <property type="protein sequence ID" value="RNJ50709.1"/>
    <property type="molecule type" value="Genomic_DNA"/>
</dbReference>
<protein>
    <submittedName>
        <fullName evidence="1">DUF1653 domain-containing protein</fullName>
    </submittedName>
</protein>
<keyword evidence="2" id="KW-1185">Reference proteome</keyword>